<gene>
    <name evidence="1" type="ORF">V5799_017809</name>
</gene>
<sequence length="120" mass="13763">MSADEEACLAVQHWVYCSCALLLTWNWAPEDITSRSLRYRSALMKHPVVHWSSDTIPNILTGIVNSECTLWVLSKYKDSVPQECLDKHAELCGKGVTLYEKDHCKETKVRVNRPNNTKKK</sequence>
<dbReference type="Gene3D" id="2.40.128.20">
    <property type="match status" value="1"/>
</dbReference>
<dbReference type="Proteomes" id="UP001321473">
    <property type="component" value="Unassembled WGS sequence"/>
</dbReference>
<evidence type="ECO:0000313" key="1">
    <source>
        <dbReference type="EMBL" id="KAK8780851.1"/>
    </source>
</evidence>
<organism evidence="1 2">
    <name type="scientific">Amblyomma americanum</name>
    <name type="common">Lone star tick</name>
    <dbReference type="NCBI Taxonomy" id="6943"/>
    <lineage>
        <taxon>Eukaryota</taxon>
        <taxon>Metazoa</taxon>
        <taxon>Ecdysozoa</taxon>
        <taxon>Arthropoda</taxon>
        <taxon>Chelicerata</taxon>
        <taxon>Arachnida</taxon>
        <taxon>Acari</taxon>
        <taxon>Parasitiformes</taxon>
        <taxon>Ixodida</taxon>
        <taxon>Ixodoidea</taxon>
        <taxon>Ixodidae</taxon>
        <taxon>Amblyomminae</taxon>
        <taxon>Amblyomma</taxon>
    </lineage>
</organism>
<dbReference type="AlphaFoldDB" id="A0AAQ4F1P8"/>
<accession>A0AAQ4F1P8</accession>
<dbReference type="InterPro" id="IPR012674">
    <property type="entry name" value="Calycin"/>
</dbReference>
<evidence type="ECO:0000313" key="2">
    <source>
        <dbReference type="Proteomes" id="UP001321473"/>
    </source>
</evidence>
<reference evidence="1 2" key="1">
    <citation type="journal article" date="2023" name="Arcadia Sci">
        <title>De novo assembly of a long-read Amblyomma americanum tick genome.</title>
        <authorList>
            <person name="Chou S."/>
            <person name="Poskanzer K.E."/>
            <person name="Rollins M."/>
            <person name="Thuy-Boun P.S."/>
        </authorList>
    </citation>
    <scope>NUCLEOTIDE SEQUENCE [LARGE SCALE GENOMIC DNA]</scope>
    <source>
        <strain evidence="1">F_SG_1</strain>
        <tissue evidence="1">Salivary glands</tissue>
    </source>
</reference>
<name>A0AAQ4F1P8_AMBAM</name>
<comment type="caution">
    <text evidence="1">The sequence shown here is derived from an EMBL/GenBank/DDBJ whole genome shotgun (WGS) entry which is preliminary data.</text>
</comment>
<keyword evidence="2" id="KW-1185">Reference proteome</keyword>
<dbReference type="EMBL" id="JARKHS020008360">
    <property type="protein sequence ID" value="KAK8780851.1"/>
    <property type="molecule type" value="Genomic_DNA"/>
</dbReference>
<protein>
    <submittedName>
        <fullName evidence="1">Uncharacterized protein</fullName>
    </submittedName>
</protein>
<proteinExistence type="predicted"/>